<evidence type="ECO:0000256" key="2">
    <source>
        <dbReference type="ARBA" id="ARBA00022475"/>
    </source>
</evidence>
<dbReference type="Proteomes" id="UP000197781">
    <property type="component" value="Chromosome"/>
</dbReference>
<feature type="transmembrane region" description="Helical" evidence="6">
    <location>
        <begin position="132"/>
        <end position="149"/>
    </location>
</feature>
<sequence>MFVLVLSILVSVAIFLYGLPYCVSKGEPISATLLGRIDSEKLAKLEQSFQQGRKRWTLVRSLEKNQILLQHFYKWTGIDKKKTEETLARLGIGISLTEIVLFRLISMCFIVSSLSSLLMSMVNGEKIGTVDGLPLMFSLFLYLLPNMLLDRADKQAKAEIREQVPIFFSIVQSLVEAGMPLQQAVKQTARRFDARLGRELASLEMGEKRHGNWRKALEELAFRWEVDSLTTIALEMNEAMKKGVSISQMLSVQVEEQVRQQEDEAATHMNRLNIRLLPFVILLMGLPLLFLVMGPAFIGIGESL</sequence>
<reference evidence="8 9" key="1">
    <citation type="submission" date="2016-11" db="EMBL/GenBank/DDBJ databases">
        <authorList>
            <person name="Jaros S."/>
            <person name="Januszkiewicz K."/>
            <person name="Wedrychowicz H."/>
        </authorList>
    </citation>
    <scope>NUCLEOTIDE SEQUENCE [LARGE SCALE GENOMIC DNA]</scope>
    <source>
        <strain evidence="8 9">NF2</strain>
    </source>
</reference>
<evidence type="ECO:0000259" key="7">
    <source>
        <dbReference type="Pfam" id="PF00482"/>
    </source>
</evidence>
<evidence type="ECO:0000256" key="1">
    <source>
        <dbReference type="ARBA" id="ARBA00004651"/>
    </source>
</evidence>
<keyword evidence="4 6" id="KW-1133">Transmembrane helix</keyword>
<accession>A0A220MNJ7</accession>
<keyword evidence="3 6" id="KW-0812">Transmembrane</keyword>
<organism evidence="8 9">
    <name type="scientific">Brevibacillus formosus</name>
    <dbReference type="NCBI Taxonomy" id="54913"/>
    <lineage>
        <taxon>Bacteria</taxon>
        <taxon>Bacillati</taxon>
        <taxon>Bacillota</taxon>
        <taxon>Bacilli</taxon>
        <taxon>Bacillales</taxon>
        <taxon>Paenibacillaceae</taxon>
        <taxon>Brevibacillus</taxon>
    </lineage>
</organism>
<keyword evidence="2" id="KW-1003">Cell membrane</keyword>
<keyword evidence="5 6" id="KW-0472">Membrane</keyword>
<evidence type="ECO:0000313" key="8">
    <source>
        <dbReference type="EMBL" id="ASJ56697.1"/>
    </source>
</evidence>
<feature type="transmembrane region" description="Helical" evidence="6">
    <location>
        <begin position="276"/>
        <end position="298"/>
    </location>
</feature>
<dbReference type="GO" id="GO:0005886">
    <property type="term" value="C:plasma membrane"/>
    <property type="evidence" value="ECO:0007669"/>
    <property type="project" value="UniProtKB-SubCell"/>
</dbReference>
<gene>
    <name evidence="8" type="ORF">BP422_26095</name>
</gene>
<dbReference type="InterPro" id="IPR018076">
    <property type="entry name" value="T2SS_GspF_dom"/>
</dbReference>
<protein>
    <submittedName>
        <fullName evidence="8">Pilus assembly protein TadC</fullName>
    </submittedName>
</protein>
<comment type="subcellular location">
    <subcellularLocation>
        <location evidence="1">Cell membrane</location>
        <topology evidence="1">Multi-pass membrane protein</topology>
    </subcellularLocation>
</comment>
<dbReference type="EMBL" id="CP018145">
    <property type="protein sequence ID" value="ASJ56697.1"/>
    <property type="molecule type" value="Genomic_DNA"/>
</dbReference>
<feature type="domain" description="Type II secretion system protein GspF" evidence="7">
    <location>
        <begin position="171"/>
        <end position="293"/>
    </location>
</feature>
<dbReference type="Pfam" id="PF00482">
    <property type="entry name" value="T2SSF"/>
    <property type="match status" value="1"/>
</dbReference>
<proteinExistence type="predicted"/>
<name>A0A220MNJ7_9BACL</name>
<evidence type="ECO:0000256" key="6">
    <source>
        <dbReference type="SAM" id="Phobius"/>
    </source>
</evidence>
<dbReference type="PANTHER" id="PTHR35007:SF2">
    <property type="entry name" value="PILUS ASSEMBLE PROTEIN"/>
    <property type="match status" value="1"/>
</dbReference>
<dbReference type="KEGG" id="bfm:BP422_26095"/>
<evidence type="ECO:0000256" key="5">
    <source>
        <dbReference type="ARBA" id="ARBA00023136"/>
    </source>
</evidence>
<feature type="transmembrane region" description="Helical" evidence="6">
    <location>
        <begin position="6"/>
        <end position="23"/>
    </location>
</feature>
<feature type="transmembrane region" description="Helical" evidence="6">
    <location>
        <begin position="90"/>
        <end position="112"/>
    </location>
</feature>
<evidence type="ECO:0000313" key="9">
    <source>
        <dbReference type="Proteomes" id="UP000197781"/>
    </source>
</evidence>
<dbReference type="AlphaFoldDB" id="A0A220MNJ7"/>
<dbReference type="RefSeq" id="WP_088910229.1">
    <property type="nucleotide sequence ID" value="NZ_CP018145.1"/>
</dbReference>
<evidence type="ECO:0000256" key="3">
    <source>
        <dbReference type="ARBA" id="ARBA00022692"/>
    </source>
</evidence>
<evidence type="ECO:0000256" key="4">
    <source>
        <dbReference type="ARBA" id="ARBA00022989"/>
    </source>
</evidence>
<dbReference type="PANTHER" id="PTHR35007">
    <property type="entry name" value="INTEGRAL MEMBRANE PROTEIN-RELATED"/>
    <property type="match status" value="1"/>
</dbReference>